<feature type="transmembrane region" description="Helical" evidence="7">
    <location>
        <begin position="259"/>
        <end position="280"/>
    </location>
</feature>
<dbReference type="AlphaFoldDB" id="A0A1T4VF08"/>
<dbReference type="PRINTS" id="PR00176">
    <property type="entry name" value="NANEUSMPORT"/>
</dbReference>
<dbReference type="STRING" id="83771.SAMN02910357_00295"/>
<feature type="transmembrane region" description="Helical" evidence="7">
    <location>
        <begin position="353"/>
        <end position="374"/>
    </location>
</feature>
<feature type="transmembrane region" description="Helical" evidence="7">
    <location>
        <begin position="313"/>
        <end position="333"/>
    </location>
</feature>
<dbReference type="SUPFAM" id="SSF161070">
    <property type="entry name" value="SNF-like"/>
    <property type="match status" value="1"/>
</dbReference>
<evidence type="ECO:0000256" key="1">
    <source>
        <dbReference type="ARBA" id="ARBA00004141"/>
    </source>
</evidence>
<organism evidence="8 9">
    <name type="scientific">Succinivibrio dextrinosolvens DSM 3072</name>
    <dbReference type="NCBI Taxonomy" id="1123324"/>
    <lineage>
        <taxon>Bacteria</taxon>
        <taxon>Pseudomonadati</taxon>
        <taxon>Pseudomonadota</taxon>
        <taxon>Gammaproteobacteria</taxon>
        <taxon>Aeromonadales</taxon>
        <taxon>Succinivibrionaceae</taxon>
        <taxon>Succinivibrio</taxon>
    </lineage>
</organism>
<evidence type="ECO:0000256" key="7">
    <source>
        <dbReference type="SAM" id="Phobius"/>
    </source>
</evidence>
<feature type="transmembrane region" description="Helical" evidence="7">
    <location>
        <begin position="149"/>
        <end position="170"/>
    </location>
</feature>
<dbReference type="PANTHER" id="PTHR42948:SF1">
    <property type="entry name" value="TRANSPORTER"/>
    <property type="match status" value="1"/>
</dbReference>
<feature type="transmembrane region" description="Helical" evidence="7">
    <location>
        <begin position="439"/>
        <end position="458"/>
    </location>
</feature>
<dbReference type="InterPro" id="IPR000175">
    <property type="entry name" value="Na/ntran_symport"/>
</dbReference>
<dbReference type="PROSITE" id="PS50267">
    <property type="entry name" value="NA_NEUROTRAN_SYMP_3"/>
    <property type="match status" value="1"/>
</dbReference>
<keyword evidence="2 6" id="KW-0813">Transport</keyword>
<feature type="transmembrane region" description="Helical" evidence="7">
    <location>
        <begin position="394"/>
        <end position="418"/>
    </location>
</feature>
<feature type="transmembrane region" description="Helical" evidence="7">
    <location>
        <begin position="90"/>
        <end position="117"/>
    </location>
</feature>
<dbReference type="Pfam" id="PF00209">
    <property type="entry name" value="SNF"/>
    <property type="match status" value="2"/>
</dbReference>
<dbReference type="InterPro" id="IPR037272">
    <property type="entry name" value="SNS_sf"/>
</dbReference>
<evidence type="ECO:0000256" key="3">
    <source>
        <dbReference type="ARBA" id="ARBA00022692"/>
    </source>
</evidence>
<feature type="transmembrane region" description="Helical" evidence="7">
    <location>
        <begin position="12"/>
        <end position="33"/>
    </location>
</feature>
<gene>
    <name evidence="8" type="ORF">SAMN02745213_01409</name>
</gene>
<keyword evidence="9" id="KW-1185">Reference proteome</keyword>
<dbReference type="PROSITE" id="PS00610">
    <property type="entry name" value="NA_NEUROTRAN_SYMP_1"/>
    <property type="match status" value="1"/>
</dbReference>
<evidence type="ECO:0000256" key="2">
    <source>
        <dbReference type="ARBA" id="ARBA00022448"/>
    </source>
</evidence>
<dbReference type="EMBL" id="FUXX01000022">
    <property type="protein sequence ID" value="SKA63565.1"/>
    <property type="molecule type" value="Genomic_DNA"/>
</dbReference>
<proteinExistence type="inferred from homology"/>
<sequence length="463" mass="51394">MTSTQNSNREQFTSRLGFLLIAAGCSIGLGNVWRFPYITGQYGGALFVLIYIAFLILLGIPLVTIELSVGRASRRSIGRSFEILTPNKKWYICKYFMILGNYVLMAFYTMVTGWMFYYSTKMLLGEFTASPMSQNDSGAIFGGMLADPVTQIICTVIVTVVGFSVCACGLRNGVERITKPMMVLLFLLLLFLSARSFFLPGFEKGLEFYLMPDFSKITSQNLYEVLYAALGQAFFTLGLGVGSLQIFGSYMNSHKSITYEAAVITLLDTIVAILAGIIIFPACFSYSVEPGQGPGLIFVTLVSVFSNMAAGQIWGSIFFIFMLFAAVSTLIAVFENIVGISIDVFNVSRKKAVVYNCLVILILAMPVILGFNVLSDVHPMGEGTVILDLYDFILSQNIIQIGAIIYVLYVSWNYGWGFDKYLKETNKGSGFKLTGKFKFYFKYILPLIVVFLLIQGYISVFNK</sequence>
<evidence type="ECO:0000313" key="8">
    <source>
        <dbReference type="EMBL" id="SKA63565.1"/>
    </source>
</evidence>
<comment type="subcellular location">
    <subcellularLocation>
        <location evidence="1">Membrane</location>
        <topology evidence="1">Multi-pass membrane protein</topology>
    </subcellularLocation>
</comment>
<dbReference type="PANTHER" id="PTHR42948">
    <property type="entry name" value="TRANSPORTER"/>
    <property type="match status" value="1"/>
</dbReference>
<evidence type="ECO:0000256" key="4">
    <source>
        <dbReference type="ARBA" id="ARBA00022989"/>
    </source>
</evidence>
<dbReference type="GO" id="GO:0015293">
    <property type="term" value="F:symporter activity"/>
    <property type="evidence" value="ECO:0007669"/>
    <property type="project" value="UniProtKB-KW"/>
</dbReference>
<comment type="similarity">
    <text evidence="6">Belongs to the sodium:neurotransmitter symporter (SNF) (TC 2.A.22) family.</text>
</comment>
<dbReference type="GO" id="GO:0016020">
    <property type="term" value="C:membrane"/>
    <property type="evidence" value="ECO:0007669"/>
    <property type="project" value="UniProtKB-SubCell"/>
</dbReference>
<feature type="transmembrane region" description="Helical" evidence="7">
    <location>
        <begin position="45"/>
        <end position="69"/>
    </location>
</feature>
<evidence type="ECO:0000256" key="5">
    <source>
        <dbReference type="ARBA" id="ARBA00023136"/>
    </source>
</evidence>
<keyword evidence="3 6" id="KW-0812">Transmembrane</keyword>
<evidence type="ECO:0000256" key="6">
    <source>
        <dbReference type="RuleBase" id="RU003732"/>
    </source>
</evidence>
<feature type="transmembrane region" description="Helical" evidence="7">
    <location>
        <begin position="222"/>
        <end position="247"/>
    </location>
</feature>
<protein>
    <recommendedName>
        <fullName evidence="6">Transporter</fullName>
    </recommendedName>
</protein>
<dbReference type="CDD" id="cd10336">
    <property type="entry name" value="SLC6sbd_Tyt1-Like"/>
    <property type="match status" value="1"/>
</dbReference>
<feature type="transmembrane region" description="Helical" evidence="7">
    <location>
        <begin position="182"/>
        <end position="202"/>
    </location>
</feature>
<reference evidence="9" key="1">
    <citation type="submission" date="2017-02" db="EMBL/GenBank/DDBJ databases">
        <authorList>
            <person name="Varghese N."/>
            <person name="Submissions S."/>
        </authorList>
    </citation>
    <scope>NUCLEOTIDE SEQUENCE [LARGE SCALE GENOMIC DNA]</scope>
    <source>
        <strain evidence="9">DSM 3072</strain>
    </source>
</reference>
<dbReference type="Proteomes" id="UP000242432">
    <property type="component" value="Unassembled WGS sequence"/>
</dbReference>
<dbReference type="RefSeq" id="WP_078928866.1">
    <property type="nucleotide sequence ID" value="NZ_FUXX01000022.1"/>
</dbReference>
<evidence type="ECO:0000313" key="9">
    <source>
        <dbReference type="Proteomes" id="UP000242432"/>
    </source>
</evidence>
<keyword evidence="5 7" id="KW-0472">Membrane</keyword>
<dbReference type="InterPro" id="IPR047218">
    <property type="entry name" value="YocR/YhdH-like"/>
</dbReference>
<keyword evidence="4 7" id="KW-1133">Transmembrane helix</keyword>
<keyword evidence="6" id="KW-0769">Symport</keyword>
<dbReference type="NCBIfam" id="NF037979">
    <property type="entry name" value="Na_transp"/>
    <property type="match status" value="1"/>
</dbReference>
<accession>A0A1T4VF08</accession>
<name>A0A1T4VF08_9GAMM</name>